<proteinExistence type="predicted"/>
<protein>
    <submittedName>
        <fullName evidence="2">Uncharacterized protein</fullName>
    </submittedName>
</protein>
<dbReference type="RefSeq" id="WP_226097819.1">
    <property type="nucleotide sequence ID" value="NZ_CADFFD010000007.1"/>
</dbReference>
<dbReference type="EMBL" id="JAUJRV010000003">
    <property type="protein sequence ID" value="MDN7794627.1"/>
    <property type="molecule type" value="Genomic_DNA"/>
</dbReference>
<name>A0AAW7SXE5_BURVI</name>
<dbReference type="Proteomes" id="UP001171620">
    <property type="component" value="Unassembled WGS sequence"/>
</dbReference>
<evidence type="ECO:0000256" key="1">
    <source>
        <dbReference type="SAM" id="MobiDB-lite"/>
    </source>
</evidence>
<organism evidence="2 3">
    <name type="scientific">Burkholderia vietnamiensis</name>
    <dbReference type="NCBI Taxonomy" id="60552"/>
    <lineage>
        <taxon>Bacteria</taxon>
        <taxon>Pseudomonadati</taxon>
        <taxon>Pseudomonadota</taxon>
        <taxon>Betaproteobacteria</taxon>
        <taxon>Burkholderiales</taxon>
        <taxon>Burkholderiaceae</taxon>
        <taxon>Burkholderia</taxon>
        <taxon>Burkholderia cepacia complex</taxon>
    </lineage>
</organism>
<comment type="caution">
    <text evidence="2">The sequence shown here is derived from an EMBL/GenBank/DDBJ whole genome shotgun (WGS) entry which is preliminary data.</text>
</comment>
<accession>A0AAW7SXE5</accession>
<evidence type="ECO:0000313" key="2">
    <source>
        <dbReference type="EMBL" id="MDN7794627.1"/>
    </source>
</evidence>
<reference evidence="2" key="1">
    <citation type="submission" date="2023-07" db="EMBL/GenBank/DDBJ databases">
        <title>A collection of bacterial strains from the Burkholderia cepacia Research Laboratory and Repository.</title>
        <authorList>
            <person name="Lipuma J."/>
            <person name="Spilker T."/>
            <person name="Caverly L."/>
        </authorList>
    </citation>
    <scope>NUCLEOTIDE SEQUENCE</scope>
    <source>
        <strain evidence="2">AU44268</strain>
    </source>
</reference>
<evidence type="ECO:0000313" key="3">
    <source>
        <dbReference type="Proteomes" id="UP001171620"/>
    </source>
</evidence>
<feature type="region of interest" description="Disordered" evidence="1">
    <location>
        <begin position="1"/>
        <end position="33"/>
    </location>
</feature>
<gene>
    <name evidence="2" type="ORF">QZM33_06560</name>
</gene>
<dbReference type="AlphaFoldDB" id="A0AAW7SXE5"/>
<sequence>MPGEHIEFARQQREQRARGIDAKPERKYQRQERPRFEPVAMQYAQLLSIGRGNERFVHRQGFRRDWMHLAMDERA</sequence>